<dbReference type="EMBL" id="CAOQHR010000001">
    <property type="protein sequence ID" value="CAI6244159.1"/>
    <property type="molecule type" value="Genomic_DNA"/>
</dbReference>
<dbReference type="AlphaFoldDB" id="A0A9W4XDC2"/>
<proteinExistence type="predicted"/>
<keyword evidence="2" id="KW-1185">Reference proteome</keyword>
<comment type="caution">
    <text evidence="1">The sequence shown here is derived from an EMBL/GenBank/DDBJ whole genome shotgun (WGS) entry which is preliminary data.</text>
</comment>
<protein>
    <submittedName>
        <fullName evidence="1">Uncharacterized protein</fullName>
    </submittedName>
</protein>
<reference evidence="1" key="1">
    <citation type="submission" date="2023-01" db="EMBL/GenBank/DDBJ databases">
        <authorList>
            <person name="Van Ghelder C."/>
            <person name="Rancurel C."/>
        </authorList>
    </citation>
    <scope>NUCLEOTIDE SEQUENCE</scope>
    <source>
        <strain evidence="1">CNCM I-4278</strain>
    </source>
</reference>
<accession>A0A9W4XDC2</accession>
<evidence type="ECO:0000313" key="2">
    <source>
        <dbReference type="Proteomes" id="UP001152607"/>
    </source>
</evidence>
<organism evidence="1 2">
    <name type="scientific">Periconia digitata</name>
    <dbReference type="NCBI Taxonomy" id="1303443"/>
    <lineage>
        <taxon>Eukaryota</taxon>
        <taxon>Fungi</taxon>
        <taxon>Dikarya</taxon>
        <taxon>Ascomycota</taxon>
        <taxon>Pezizomycotina</taxon>
        <taxon>Dothideomycetes</taxon>
        <taxon>Pleosporomycetidae</taxon>
        <taxon>Pleosporales</taxon>
        <taxon>Massarineae</taxon>
        <taxon>Periconiaceae</taxon>
        <taxon>Periconia</taxon>
    </lineage>
</organism>
<dbReference type="Proteomes" id="UP001152607">
    <property type="component" value="Unassembled WGS sequence"/>
</dbReference>
<sequence>MTWYIHAANIHPHTAEGNHGQRRVRARSQRGIHAPAPRALRCVLERAAGKPEHTGFLTAWPNSHHPRYRAMSSLVHAPFAACGNCPPLLRPPALSHDLLQTALADHSTVSIEAQKEKEEIKSSVIWLLAFVPCAAILQTFRPVSCWRRVNRLSRRRNSRRESFGGT</sequence>
<evidence type="ECO:0000313" key="1">
    <source>
        <dbReference type="EMBL" id="CAI6244159.1"/>
    </source>
</evidence>
<name>A0A9W4XDC2_9PLEO</name>
<gene>
    <name evidence="1" type="ORF">PDIGIT_LOCUS702</name>
</gene>